<protein>
    <submittedName>
        <fullName evidence="1">Uncharacterized protein</fullName>
    </submittedName>
</protein>
<gene>
    <name evidence="1" type="ORF">CPSG_07465</name>
</gene>
<sequence length="225" mass="24795">MFCQSRLGRPVRAAAPRHNPALLGLPSDSAACLWFVSSTATPLPASYSSICNSRFLPINCCFSASAQQLLEPAALLWKHRPPEHFICSRTALPTITADFCHSLLGAAVASRPPHVRGFPQEKHPNLSPPQPLPSAAPLVPLPLPLLPLLLLLLLPAFLRSDEQQKSPNLEPFRRDHRAPPVSFPHDNYDRRLIVSVTKSSKKLARTTFVVEASFLCYICTLFEPP</sequence>
<dbReference type="Proteomes" id="UP000002497">
    <property type="component" value="Unassembled WGS sequence"/>
</dbReference>
<evidence type="ECO:0000313" key="2">
    <source>
        <dbReference type="Proteomes" id="UP000002497"/>
    </source>
</evidence>
<dbReference type="HOGENOM" id="CLU_1229829_0_0_1"/>
<dbReference type="AlphaFoldDB" id="E9DCB3"/>
<proteinExistence type="predicted"/>
<accession>E9DCB3</accession>
<reference evidence="2" key="1">
    <citation type="journal article" date="2010" name="Genome Res.">
        <title>Population genomic sequencing of Coccidioides fungi reveals recent hybridization and transposon control.</title>
        <authorList>
            <person name="Neafsey D.E."/>
            <person name="Barker B.M."/>
            <person name="Sharpton T.J."/>
            <person name="Stajich J.E."/>
            <person name="Park D.J."/>
            <person name="Whiston E."/>
            <person name="Hung C.-Y."/>
            <person name="McMahan C."/>
            <person name="White J."/>
            <person name="Sykes S."/>
            <person name="Heiman D."/>
            <person name="Young S."/>
            <person name="Zeng Q."/>
            <person name="Abouelleil A."/>
            <person name="Aftuck L."/>
            <person name="Bessette D."/>
            <person name="Brown A."/>
            <person name="FitzGerald M."/>
            <person name="Lui A."/>
            <person name="Macdonald J.P."/>
            <person name="Priest M."/>
            <person name="Orbach M.J."/>
            <person name="Galgiani J.N."/>
            <person name="Kirkland T.N."/>
            <person name="Cole G.T."/>
            <person name="Birren B.W."/>
            <person name="Henn M.R."/>
            <person name="Taylor J.W."/>
            <person name="Rounsley S.D."/>
        </authorList>
    </citation>
    <scope>NUCLEOTIDE SEQUENCE [LARGE SCALE GENOMIC DNA]</scope>
    <source>
        <strain evidence="2">RMSCC 757 / Silveira</strain>
    </source>
</reference>
<reference evidence="2" key="2">
    <citation type="submission" date="2010-03" db="EMBL/GenBank/DDBJ databases">
        <title>The genome sequence of Coccidioides posadasii strain Silveira.</title>
        <authorList>
            <consortium name="The Broad Institute Genome Sequencing Center for Infectious Disease"/>
            <person name="Neafsey D."/>
            <person name="Orbach M."/>
            <person name="Henn M.R."/>
            <person name="Cole G.T."/>
            <person name="Galgiani J."/>
            <person name="Gardner M.J."/>
            <person name="Kirkland T.N."/>
            <person name="Taylor J.W."/>
            <person name="Young S.K."/>
            <person name="Zeng Q."/>
            <person name="Koehrsen M."/>
            <person name="Alvarado L."/>
            <person name="Berlin A."/>
            <person name="Borenstein D."/>
            <person name="Chapman S.B."/>
            <person name="Chen Z."/>
            <person name="Engels R."/>
            <person name="Freedman E."/>
            <person name="Gellesch M."/>
            <person name="Goldberg J."/>
            <person name="Griggs A."/>
            <person name="Gujja S."/>
            <person name="Heilman E."/>
            <person name="Heiman D."/>
            <person name="Howarth C."/>
            <person name="Jen D."/>
            <person name="Larson L."/>
            <person name="Mehta T."/>
            <person name="Neiman D."/>
            <person name="Park D."/>
            <person name="Pearson M."/>
            <person name="Richards J."/>
            <person name="Roberts A."/>
            <person name="Saif S."/>
            <person name="Shea T."/>
            <person name="Shenoy N."/>
            <person name="Sisk P."/>
            <person name="Stolte C."/>
            <person name="Sykes S."/>
            <person name="Walk T."/>
            <person name="White J."/>
            <person name="Yandava C."/>
            <person name="Haas B."/>
            <person name="Nusbaum C."/>
            <person name="Birren B."/>
        </authorList>
    </citation>
    <scope>NUCLEOTIDE SEQUENCE [LARGE SCALE GENOMIC DNA]</scope>
    <source>
        <strain evidence="2">RMSCC 757 / Silveira</strain>
    </source>
</reference>
<keyword evidence="2" id="KW-1185">Reference proteome</keyword>
<evidence type="ECO:0000313" key="1">
    <source>
        <dbReference type="EMBL" id="EFW15838.1"/>
    </source>
</evidence>
<dbReference type="VEuPathDB" id="FungiDB:CPSG_07465"/>
<name>E9DCB3_COCPS</name>
<organism evidence="2">
    <name type="scientific">Coccidioides posadasii (strain RMSCC 757 / Silveira)</name>
    <name type="common">Valley fever fungus</name>
    <dbReference type="NCBI Taxonomy" id="443226"/>
    <lineage>
        <taxon>Eukaryota</taxon>
        <taxon>Fungi</taxon>
        <taxon>Dikarya</taxon>
        <taxon>Ascomycota</taxon>
        <taxon>Pezizomycotina</taxon>
        <taxon>Eurotiomycetes</taxon>
        <taxon>Eurotiomycetidae</taxon>
        <taxon>Onygenales</taxon>
        <taxon>Onygenaceae</taxon>
        <taxon>Coccidioides</taxon>
    </lineage>
</organism>
<dbReference type="EMBL" id="GL636499">
    <property type="protein sequence ID" value="EFW15838.1"/>
    <property type="molecule type" value="Genomic_DNA"/>
</dbReference>